<dbReference type="OrthoDB" id="10267474at2759"/>
<dbReference type="InterPro" id="IPR002316">
    <property type="entry name" value="Pro-tRNA-ligase_IIa"/>
</dbReference>
<keyword evidence="6" id="KW-0648">Protein biosynthesis</keyword>
<comment type="catalytic activity">
    <reaction evidence="9">
        <text>tRNA(Pro) + L-proline + ATP = L-prolyl-tRNA(Pro) + AMP + diphosphate</text>
        <dbReference type="Rhea" id="RHEA:14305"/>
        <dbReference type="Rhea" id="RHEA-COMP:9700"/>
        <dbReference type="Rhea" id="RHEA-COMP:9702"/>
        <dbReference type="ChEBI" id="CHEBI:30616"/>
        <dbReference type="ChEBI" id="CHEBI:33019"/>
        <dbReference type="ChEBI" id="CHEBI:60039"/>
        <dbReference type="ChEBI" id="CHEBI:78442"/>
        <dbReference type="ChEBI" id="CHEBI:78532"/>
        <dbReference type="ChEBI" id="CHEBI:456215"/>
        <dbReference type="EC" id="6.1.1.15"/>
    </reaction>
</comment>
<keyword evidence="3" id="KW-0436">Ligase</keyword>
<dbReference type="PANTHER" id="PTHR42753">
    <property type="entry name" value="MITOCHONDRIAL RIBOSOME PROTEIN L39/PROLYL-TRNA LIGASE FAMILY MEMBER"/>
    <property type="match status" value="1"/>
</dbReference>
<dbReference type="AlphaFoldDB" id="A0A5E8BF24"/>
<dbReference type="PANTHER" id="PTHR42753:SF2">
    <property type="entry name" value="PROLINE--TRNA LIGASE"/>
    <property type="match status" value="1"/>
</dbReference>
<evidence type="ECO:0000256" key="6">
    <source>
        <dbReference type="ARBA" id="ARBA00022917"/>
    </source>
</evidence>
<evidence type="ECO:0000256" key="5">
    <source>
        <dbReference type="ARBA" id="ARBA00022840"/>
    </source>
</evidence>
<evidence type="ECO:0000256" key="9">
    <source>
        <dbReference type="ARBA" id="ARBA00047671"/>
    </source>
</evidence>
<dbReference type="SUPFAM" id="SSF55681">
    <property type="entry name" value="Class II aaRS and biotin synthetases"/>
    <property type="match status" value="1"/>
</dbReference>
<reference evidence="11 12" key="1">
    <citation type="submission" date="2019-09" db="EMBL/GenBank/DDBJ databases">
        <authorList>
            <person name="Brejova B."/>
        </authorList>
    </citation>
    <scope>NUCLEOTIDE SEQUENCE [LARGE SCALE GENOMIC DNA]</scope>
</reference>
<evidence type="ECO:0000256" key="8">
    <source>
        <dbReference type="ARBA" id="ARBA00029731"/>
    </source>
</evidence>
<evidence type="ECO:0000313" key="12">
    <source>
        <dbReference type="Proteomes" id="UP000398389"/>
    </source>
</evidence>
<evidence type="ECO:0000256" key="1">
    <source>
        <dbReference type="ARBA" id="ARBA00008226"/>
    </source>
</evidence>
<name>A0A5E8BF24_9ASCO</name>
<dbReference type="GO" id="GO:0005524">
    <property type="term" value="F:ATP binding"/>
    <property type="evidence" value="ECO:0007669"/>
    <property type="project" value="UniProtKB-KW"/>
</dbReference>
<dbReference type="EC" id="6.1.1.15" evidence="2"/>
<protein>
    <recommendedName>
        <fullName evidence="2">proline--tRNA ligase</fullName>
        <ecNumber evidence="2">6.1.1.15</ecNumber>
    </recommendedName>
    <alternativeName>
        <fullName evidence="8">Prolyl-tRNA synthetase</fullName>
    </alternativeName>
</protein>
<dbReference type="PRINTS" id="PR01046">
    <property type="entry name" value="TRNASYNTHPRO"/>
</dbReference>
<dbReference type="RefSeq" id="XP_031853271.1">
    <property type="nucleotide sequence ID" value="XM_031997380.1"/>
</dbReference>
<feature type="domain" description="Aminoacyl-transfer RNA synthetases class-II family profile" evidence="10">
    <location>
        <begin position="43"/>
        <end position="480"/>
    </location>
</feature>
<dbReference type="InterPro" id="IPR004154">
    <property type="entry name" value="Anticodon-bd"/>
</dbReference>
<evidence type="ECO:0000256" key="7">
    <source>
        <dbReference type="ARBA" id="ARBA00023146"/>
    </source>
</evidence>
<organism evidence="11 12">
    <name type="scientific">Magnusiomyces paraingens</name>
    <dbReference type="NCBI Taxonomy" id="2606893"/>
    <lineage>
        <taxon>Eukaryota</taxon>
        <taxon>Fungi</taxon>
        <taxon>Dikarya</taxon>
        <taxon>Ascomycota</taxon>
        <taxon>Saccharomycotina</taxon>
        <taxon>Dipodascomycetes</taxon>
        <taxon>Dipodascales</taxon>
        <taxon>Dipodascaceae</taxon>
        <taxon>Magnusiomyces</taxon>
    </lineage>
</organism>
<dbReference type="InterPro" id="IPR050062">
    <property type="entry name" value="Pro-tRNA_synthetase"/>
</dbReference>
<evidence type="ECO:0000256" key="4">
    <source>
        <dbReference type="ARBA" id="ARBA00022741"/>
    </source>
</evidence>
<gene>
    <name evidence="11" type="ORF">SAPINGB_P002662</name>
</gene>
<accession>A0A5E8BF24</accession>
<dbReference type="PROSITE" id="PS50862">
    <property type="entry name" value="AA_TRNA_LIGASE_II"/>
    <property type="match status" value="1"/>
</dbReference>
<dbReference type="EMBL" id="CABVLU010000002">
    <property type="protein sequence ID" value="VVT50223.1"/>
    <property type="molecule type" value="Genomic_DNA"/>
</dbReference>
<proteinExistence type="inferred from homology"/>
<dbReference type="GO" id="GO:0005739">
    <property type="term" value="C:mitochondrion"/>
    <property type="evidence" value="ECO:0007669"/>
    <property type="project" value="TreeGrafter"/>
</dbReference>
<dbReference type="GO" id="GO:0006433">
    <property type="term" value="P:prolyl-tRNA aminoacylation"/>
    <property type="evidence" value="ECO:0007669"/>
    <property type="project" value="InterPro"/>
</dbReference>
<dbReference type="InterPro" id="IPR045864">
    <property type="entry name" value="aa-tRNA-synth_II/BPL/LPL"/>
</dbReference>
<dbReference type="GeneID" id="43581480"/>
<keyword evidence="5" id="KW-0067">ATP-binding</keyword>
<evidence type="ECO:0000313" key="11">
    <source>
        <dbReference type="EMBL" id="VVT50223.1"/>
    </source>
</evidence>
<dbReference type="Proteomes" id="UP000398389">
    <property type="component" value="Unassembled WGS sequence"/>
</dbReference>
<keyword evidence="7" id="KW-0030">Aminoacyl-tRNA synthetase</keyword>
<dbReference type="Gene3D" id="3.30.930.10">
    <property type="entry name" value="Bira Bifunctional Protein, Domain 2"/>
    <property type="match status" value="2"/>
</dbReference>
<evidence type="ECO:0000256" key="3">
    <source>
        <dbReference type="ARBA" id="ARBA00022598"/>
    </source>
</evidence>
<evidence type="ECO:0000256" key="2">
    <source>
        <dbReference type="ARBA" id="ARBA00012831"/>
    </source>
</evidence>
<dbReference type="GO" id="GO:0004827">
    <property type="term" value="F:proline-tRNA ligase activity"/>
    <property type="evidence" value="ECO:0007669"/>
    <property type="project" value="UniProtKB-EC"/>
</dbReference>
<dbReference type="Gene3D" id="3.40.50.800">
    <property type="entry name" value="Anticodon-binding domain"/>
    <property type="match status" value="1"/>
</dbReference>
<dbReference type="Pfam" id="PF00587">
    <property type="entry name" value="tRNA-synt_2b"/>
    <property type="match status" value="1"/>
</dbReference>
<evidence type="ECO:0000259" key="10">
    <source>
        <dbReference type="PROSITE" id="PS50862"/>
    </source>
</evidence>
<dbReference type="Pfam" id="PF03129">
    <property type="entry name" value="HGTP_anticodon"/>
    <property type="match status" value="1"/>
</dbReference>
<sequence length="588" mass="64347">MIRSALIKRPPLFLSRRQHSSVTTAGSALDAYKIQASVPRLSLHLLPGEQESAEDPLVRYGYVRQVSAGSYHLLPLAHMVQSNIADLARRHMVSVGGVEVSLSSLSSPALWERTGRAANTELFKIKHEDGTSGESESARVQYILAPTHEEEITNLVATNIAASRRKLPLRLFQITRKYRNEKRPRGGLLRGREFLMKDMYSFDVTQDDAHRTYDEVANAYRAFFESIGVPFVVAEADSGSIGGSLSHEYHYLSPVGEDNVVTCHTCKYTANVEKALAFPPEEEDGAFMGEAAVQYFLSDDKTTLVAAYYPPDREFSPLHLLAELPEDTINAEAESTGIEVAEEFATQAKADDDEGLFTRRLIRVMDARLSRETNLPRLPFHANKGTTTTMVDVPLVMAQTGDLCPSCDDGKTPLAVAKAVEIGHTFYLGTKYSAPLNATARDPVSGSLVPIEMGCYGIGISRLLPAIASITADADGLHWPVSIAPYHAIVVSKDAEAATTIVKELRAAGVNAVWDDREDVSFGAAMRDARALGFPVTLIAGKQYEKSGLVELQPRDLSVQQLKEKRGDAAFQSSVKDLPAKIKELLKL</sequence>
<dbReference type="InterPro" id="IPR002314">
    <property type="entry name" value="aa-tRNA-synt_IIb"/>
</dbReference>
<keyword evidence="4" id="KW-0547">Nucleotide-binding</keyword>
<comment type="similarity">
    <text evidence="1">Belongs to the class-II aminoacyl-tRNA synthetase family.</text>
</comment>
<dbReference type="InterPro" id="IPR036621">
    <property type="entry name" value="Anticodon-bd_dom_sf"/>
</dbReference>
<dbReference type="InterPro" id="IPR006195">
    <property type="entry name" value="aa-tRNA-synth_II"/>
</dbReference>
<keyword evidence="12" id="KW-1185">Reference proteome</keyword>
<dbReference type="SUPFAM" id="SSF52954">
    <property type="entry name" value="Class II aaRS ABD-related"/>
    <property type="match status" value="1"/>
</dbReference>